<evidence type="ECO:0000256" key="1">
    <source>
        <dbReference type="ARBA" id="ARBA00011900"/>
    </source>
</evidence>
<comment type="catalytic activity">
    <reaction evidence="5">
        <text>a 2'-deoxyadenosine in DNA + S-adenosyl-L-methionine = an N(6)-methyl-2'-deoxyadenosine in DNA + S-adenosyl-L-homocysteine + H(+)</text>
        <dbReference type="Rhea" id="RHEA:15197"/>
        <dbReference type="Rhea" id="RHEA-COMP:12418"/>
        <dbReference type="Rhea" id="RHEA-COMP:12419"/>
        <dbReference type="ChEBI" id="CHEBI:15378"/>
        <dbReference type="ChEBI" id="CHEBI:57856"/>
        <dbReference type="ChEBI" id="CHEBI:59789"/>
        <dbReference type="ChEBI" id="CHEBI:90615"/>
        <dbReference type="ChEBI" id="CHEBI:90616"/>
        <dbReference type="EC" id="2.1.1.72"/>
    </reaction>
</comment>
<evidence type="ECO:0000313" key="6">
    <source>
        <dbReference type="EMBL" id="AUZ94846.1"/>
    </source>
</evidence>
<sequence>MKYMGSKARFASEIFEKTITLFDGRPYVEPFGGGMNMIAEVPDVRPCYANDSNKYLIAMWKALQDGWVPDYYDRDFYQSCKRFEQPDHIVGYVGFNCSYSGKWFGGYAGETKTKNGLRDYQKEAFTNIMKQVNKLKNVVFSCGSYDEMYIPDEAVIYCDPPYSNTTGYKDQFDSDKFWNWVRDISKTHDVFISEYSAPDDFEIIWEKTVKSSLSANGKSGGNKESIERLFKLKH</sequence>
<keyword evidence="7" id="KW-1185">Reference proteome</keyword>
<dbReference type="GO" id="GO:0032259">
    <property type="term" value="P:methylation"/>
    <property type="evidence" value="ECO:0007669"/>
    <property type="project" value="UniProtKB-KW"/>
</dbReference>
<keyword evidence="2" id="KW-0489">Methyltransferase</keyword>
<dbReference type="RefSeq" id="YP_009611699.1">
    <property type="nucleotide sequence ID" value="NC_042013.1"/>
</dbReference>
<dbReference type="Gene3D" id="3.40.50.150">
    <property type="entry name" value="Vaccinia Virus protein VP39"/>
    <property type="match status" value="2"/>
</dbReference>
<dbReference type="GO" id="GO:0009007">
    <property type="term" value="F:site-specific DNA-methyltransferase (adenine-specific) activity"/>
    <property type="evidence" value="ECO:0007669"/>
    <property type="project" value="UniProtKB-EC"/>
</dbReference>
<reference evidence="6 7" key="1">
    <citation type="submission" date="2017-06" db="EMBL/GenBank/DDBJ databases">
        <authorList>
            <person name="Kim H.J."/>
            <person name="Triplett B.A."/>
        </authorList>
    </citation>
    <scope>NUCLEOTIDE SEQUENCE [LARGE SCALE GENOMIC DNA]</scope>
</reference>
<dbReference type="Proteomes" id="UP000223025">
    <property type="component" value="Segment"/>
</dbReference>
<dbReference type="GO" id="GO:0009307">
    <property type="term" value="P:DNA restriction-modification system"/>
    <property type="evidence" value="ECO:0007669"/>
    <property type="project" value="InterPro"/>
</dbReference>
<name>A0A2L0UZ77_9CAUD</name>
<dbReference type="GeneID" id="40088037"/>
<dbReference type="GO" id="GO:0043565">
    <property type="term" value="F:sequence-specific DNA binding"/>
    <property type="evidence" value="ECO:0007669"/>
    <property type="project" value="TreeGrafter"/>
</dbReference>
<dbReference type="OrthoDB" id="8399at10239"/>
<evidence type="ECO:0000256" key="3">
    <source>
        <dbReference type="ARBA" id="ARBA00022679"/>
    </source>
</evidence>
<evidence type="ECO:0000256" key="2">
    <source>
        <dbReference type="ARBA" id="ARBA00022603"/>
    </source>
</evidence>
<dbReference type="InterPro" id="IPR002052">
    <property type="entry name" value="DNA_methylase_N6_adenine_CS"/>
</dbReference>
<accession>A0A2L0UZ77</accession>
<dbReference type="InterPro" id="IPR029063">
    <property type="entry name" value="SAM-dependent_MTases_sf"/>
</dbReference>
<dbReference type="PRINTS" id="PR00505">
    <property type="entry name" value="D12N6MTFRASE"/>
</dbReference>
<protein>
    <recommendedName>
        <fullName evidence="1">site-specific DNA-methyltransferase (adenine-specific)</fullName>
        <ecNumber evidence="1">2.1.1.72</ecNumber>
    </recommendedName>
</protein>
<dbReference type="PANTHER" id="PTHR30481">
    <property type="entry name" value="DNA ADENINE METHYLASE"/>
    <property type="match status" value="1"/>
</dbReference>
<evidence type="ECO:0000256" key="5">
    <source>
        <dbReference type="ARBA" id="ARBA00047942"/>
    </source>
</evidence>
<keyword evidence="3" id="KW-0808">Transferase</keyword>
<evidence type="ECO:0000313" key="7">
    <source>
        <dbReference type="Proteomes" id="UP000223025"/>
    </source>
</evidence>
<dbReference type="EC" id="2.1.1.72" evidence="1"/>
<dbReference type="PROSITE" id="PS00092">
    <property type="entry name" value="N6_MTASE"/>
    <property type="match status" value="1"/>
</dbReference>
<dbReference type="InterPro" id="IPR012327">
    <property type="entry name" value="MeTrfase_D12"/>
</dbReference>
<organism evidence="6 7">
    <name type="scientific">Agrobacterium phage Atu_ph07</name>
    <dbReference type="NCBI Taxonomy" id="2024264"/>
    <lineage>
        <taxon>Viruses</taxon>
        <taxon>Duplodnaviria</taxon>
        <taxon>Heunggongvirae</taxon>
        <taxon>Uroviricota</taxon>
        <taxon>Caudoviricetes</taxon>
        <taxon>Polybotosvirus</taxon>
        <taxon>Polybotosvirus Atuph07</taxon>
    </lineage>
</organism>
<evidence type="ECO:0000256" key="4">
    <source>
        <dbReference type="ARBA" id="ARBA00022691"/>
    </source>
</evidence>
<proteinExistence type="predicted"/>
<dbReference type="Pfam" id="PF02086">
    <property type="entry name" value="MethyltransfD12"/>
    <property type="match status" value="2"/>
</dbReference>
<dbReference type="SUPFAM" id="SSF53335">
    <property type="entry name" value="S-adenosyl-L-methionine-dependent methyltransferases"/>
    <property type="match status" value="1"/>
</dbReference>
<dbReference type="EMBL" id="MF403008">
    <property type="protein sequence ID" value="AUZ94846.1"/>
    <property type="molecule type" value="Genomic_DNA"/>
</dbReference>
<dbReference type="GO" id="GO:1904047">
    <property type="term" value="F:S-adenosyl-L-methionine binding"/>
    <property type="evidence" value="ECO:0007669"/>
    <property type="project" value="TreeGrafter"/>
</dbReference>
<dbReference type="GO" id="GO:0006298">
    <property type="term" value="P:mismatch repair"/>
    <property type="evidence" value="ECO:0007669"/>
    <property type="project" value="TreeGrafter"/>
</dbReference>
<dbReference type="KEGG" id="vg:40088037"/>
<keyword evidence="4" id="KW-0949">S-adenosyl-L-methionine</keyword>